<evidence type="ECO:0000256" key="3">
    <source>
        <dbReference type="ARBA" id="ARBA00022679"/>
    </source>
</evidence>
<keyword evidence="5" id="KW-0786">Thiamine pyrophosphate</keyword>
<dbReference type="Gene3D" id="3.40.50.970">
    <property type="match status" value="1"/>
</dbReference>
<comment type="cofactor">
    <cofactor evidence="1">
        <name>Mg(2+)</name>
        <dbReference type="ChEBI" id="CHEBI:18420"/>
    </cofactor>
</comment>
<gene>
    <name evidence="6" type="ORF">H6P81_006118</name>
</gene>
<dbReference type="InterPro" id="IPR005477">
    <property type="entry name" value="Dxylulose-5-P_synthase"/>
</dbReference>
<dbReference type="PANTHER" id="PTHR43322">
    <property type="entry name" value="1-D-DEOXYXYLULOSE 5-PHOSPHATE SYNTHASE-RELATED"/>
    <property type="match status" value="1"/>
</dbReference>
<organism evidence="6 7">
    <name type="scientific">Aristolochia fimbriata</name>
    <name type="common">White veined hardy Dutchman's pipe vine</name>
    <dbReference type="NCBI Taxonomy" id="158543"/>
    <lineage>
        <taxon>Eukaryota</taxon>
        <taxon>Viridiplantae</taxon>
        <taxon>Streptophyta</taxon>
        <taxon>Embryophyta</taxon>
        <taxon>Tracheophyta</taxon>
        <taxon>Spermatophyta</taxon>
        <taxon>Magnoliopsida</taxon>
        <taxon>Magnoliidae</taxon>
        <taxon>Piperales</taxon>
        <taxon>Aristolochiaceae</taxon>
        <taxon>Aristolochia</taxon>
    </lineage>
</organism>
<evidence type="ECO:0000256" key="1">
    <source>
        <dbReference type="ARBA" id="ARBA00001946"/>
    </source>
</evidence>
<evidence type="ECO:0000313" key="6">
    <source>
        <dbReference type="EMBL" id="KAG9453214.1"/>
    </source>
</evidence>
<dbReference type="Proteomes" id="UP000825729">
    <property type="component" value="Unassembled WGS sequence"/>
</dbReference>
<dbReference type="EMBL" id="JAINDJ010000003">
    <property type="protein sequence ID" value="KAG9453214.1"/>
    <property type="molecule type" value="Genomic_DNA"/>
</dbReference>
<dbReference type="GO" id="GO:0008661">
    <property type="term" value="F:1-deoxy-D-xylulose-5-phosphate synthase activity"/>
    <property type="evidence" value="ECO:0007669"/>
    <property type="project" value="InterPro"/>
</dbReference>
<accession>A0AAV7EXK8</accession>
<dbReference type="PANTHER" id="PTHR43322:SF5">
    <property type="entry name" value="1-DEOXY-D-XYLULOSE-5-PHOSPHATE SYNTHASE, CHLOROPLASTIC"/>
    <property type="match status" value="1"/>
</dbReference>
<proteinExistence type="predicted"/>
<dbReference type="GO" id="GO:0016114">
    <property type="term" value="P:terpenoid biosynthetic process"/>
    <property type="evidence" value="ECO:0007669"/>
    <property type="project" value="InterPro"/>
</dbReference>
<keyword evidence="4" id="KW-0460">Magnesium</keyword>
<dbReference type="Pfam" id="PF13292">
    <property type="entry name" value="DXP_synthase_N"/>
    <property type="match status" value="1"/>
</dbReference>
<dbReference type="InterPro" id="IPR029061">
    <property type="entry name" value="THDP-binding"/>
</dbReference>
<reference evidence="6 7" key="1">
    <citation type="submission" date="2021-07" db="EMBL/GenBank/DDBJ databases">
        <title>The Aristolochia fimbriata genome: insights into angiosperm evolution, floral development and chemical biosynthesis.</title>
        <authorList>
            <person name="Jiao Y."/>
        </authorList>
    </citation>
    <scope>NUCLEOTIDE SEQUENCE [LARGE SCALE GENOMIC DNA]</scope>
    <source>
        <strain evidence="6">IBCAS-2021</strain>
        <tissue evidence="6">Leaf</tissue>
    </source>
</reference>
<name>A0AAV7EXK8_ARIFI</name>
<protein>
    <submittedName>
        <fullName evidence="6">Uncharacterized protein</fullName>
    </submittedName>
</protein>
<dbReference type="AlphaFoldDB" id="A0AAV7EXK8"/>
<comment type="subunit">
    <text evidence="2">Homodimer.</text>
</comment>
<evidence type="ECO:0000256" key="2">
    <source>
        <dbReference type="ARBA" id="ARBA00011738"/>
    </source>
</evidence>
<sequence length="311" mass="33730">MGVDGGQMKGMKQIYRAQGGLDEDWQTKSSNSERMICLCKLFACSDRMSRDSSVSIDKDPACSLAGEDDVNVWAIRGVIMVKRVSNLAIPPLSSPCWIFNFYKSFNGIYGPYGTANEQAYAHKILTGRGRGCTRSGKHQDLQDFPRETRVPMMPLAPATVPPASPPHSVRKNHLLLVGCAINDGMAVGRDLSGKANNVIAVIGDGAMTAGQAYEAMNNAGYLDSNLIIVLNDNRQVSLPTATVDGPAPPVGALSSKYYNFSCSIPPYFLRPRSKDLHASALLPSRAREKDRGTITGVLSIRFISKLEQPSF</sequence>
<evidence type="ECO:0000256" key="5">
    <source>
        <dbReference type="ARBA" id="ARBA00023052"/>
    </source>
</evidence>
<keyword evidence="3" id="KW-0808">Transferase</keyword>
<evidence type="ECO:0000256" key="4">
    <source>
        <dbReference type="ARBA" id="ARBA00022842"/>
    </source>
</evidence>
<evidence type="ECO:0000313" key="7">
    <source>
        <dbReference type="Proteomes" id="UP000825729"/>
    </source>
</evidence>
<dbReference type="SUPFAM" id="SSF52518">
    <property type="entry name" value="Thiamin diphosphate-binding fold (THDP-binding)"/>
    <property type="match status" value="1"/>
</dbReference>
<comment type="caution">
    <text evidence="6">The sequence shown here is derived from an EMBL/GenBank/DDBJ whole genome shotgun (WGS) entry which is preliminary data.</text>
</comment>
<keyword evidence="7" id="KW-1185">Reference proteome</keyword>